<feature type="signal peptide" evidence="1">
    <location>
        <begin position="1"/>
        <end position="21"/>
    </location>
</feature>
<organism evidence="3 4">
    <name type="scientific">Pseudoalteromonas peptidolytica F12-50-A1</name>
    <dbReference type="NCBI Taxonomy" id="1315280"/>
    <lineage>
        <taxon>Bacteria</taxon>
        <taxon>Pseudomonadati</taxon>
        <taxon>Pseudomonadota</taxon>
        <taxon>Gammaproteobacteria</taxon>
        <taxon>Alteromonadales</taxon>
        <taxon>Pseudoalteromonadaceae</taxon>
        <taxon>Pseudoalteromonas</taxon>
    </lineage>
</organism>
<evidence type="ECO:0000313" key="4">
    <source>
        <dbReference type="Proteomes" id="UP000660708"/>
    </source>
</evidence>
<sequence>MTAFRGSWCLLALLLSGCGGGSGGSEPTQVSASVNAGMDQEVTEKTDVTLNATGSPAGGTFNWQVVSGATVSEFPITDQQASFVAPDVKANVDLLIQVDYVAPDGSLASDQVMVSVKSNNQLPLVNITQTAPETLPATYQDTITLSGEGSSDPDENGQIVAYQWQQLSGPNTIQPSSLNNATLSFIHPLLDTAQTSVWKLTVTDDEGGQASNQFPVGLLANTPVVVANAGSDQQVQAFDTVTLDGSKSDTVSGQKQCSWRQIPATTTVSLSAPNDCVTSFIAPDKNVLSKAEFELTVTDSQNRTATDNVVVDIEKKPLGKLNDSGQLACYDNNTAIACNSDSFSGQDALRGRDYFATQVAKEGRGNAGFDFTKLNQFADELPDDATDFACIRDNVSGLIWEVKEASAGTLPNTSTRNAQNSYTWALSVDGTFAEGSVQSTANTSCPQDNHCGIQALIDEVNNPATGEQSYCGGNNWRLPTYMELLGLLDFSYANSAVIDQSLFPNLPASALLGHRYYWTTQSSLDGTGTALRRAYVIDMDTGNDFAVEKSSKAFVRLVRNP</sequence>
<dbReference type="RefSeq" id="WP_147389872.1">
    <property type="nucleotide sequence ID" value="NZ_AQHF01000019.1"/>
</dbReference>
<dbReference type="GO" id="GO:0031410">
    <property type="term" value="C:cytoplasmic vesicle"/>
    <property type="evidence" value="ECO:0007669"/>
    <property type="project" value="TreeGrafter"/>
</dbReference>
<evidence type="ECO:0000256" key="1">
    <source>
        <dbReference type="SAM" id="SignalP"/>
    </source>
</evidence>
<evidence type="ECO:0000313" key="3">
    <source>
        <dbReference type="EMBL" id="MBE0345066.1"/>
    </source>
</evidence>
<dbReference type="PANTHER" id="PTHR46182">
    <property type="entry name" value="FI19480P1"/>
    <property type="match status" value="1"/>
</dbReference>
<keyword evidence="4" id="KW-1185">Reference proteome</keyword>
<keyword evidence="1" id="KW-0732">Signal</keyword>
<dbReference type="GO" id="GO:0016020">
    <property type="term" value="C:membrane"/>
    <property type="evidence" value="ECO:0007669"/>
    <property type="project" value="TreeGrafter"/>
</dbReference>
<dbReference type="InterPro" id="IPR011460">
    <property type="entry name" value="Lcl_C"/>
</dbReference>
<protein>
    <recommendedName>
        <fullName evidence="2">Lcl C-terminal domain-containing protein</fullName>
    </recommendedName>
</protein>
<dbReference type="Gene3D" id="2.60.40.10">
    <property type="entry name" value="Immunoglobulins"/>
    <property type="match status" value="3"/>
</dbReference>
<feature type="chain" id="PRO_5034486453" description="Lcl C-terminal domain-containing protein" evidence="1">
    <location>
        <begin position="22"/>
        <end position="561"/>
    </location>
</feature>
<dbReference type="InterPro" id="IPR029865">
    <property type="entry name" value="KIAA0319-like"/>
</dbReference>
<dbReference type="Pfam" id="PF07603">
    <property type="entry name" value="Lcl_C"/>
    <property type="match status" value="1"/>
</dbReference>
<evidence type="ECO:0000259" key="2">
    <source>
        <dbReference type="Pfam" id="PF07603"/>
    </source>
</evidence>
<name>A0A8I0MSS8_9GAMM</name>
<dbReference type="Pfam" id="PF22352">
    <property type="entry name" value="K319L-like_PKD"/>
    <property type="match status" value="2"/>
</dbReference>
<feature type="domain" description="Lcl C-terminal" evidence="2">
    <location>
        <begin position="390"/>
        <end position="559"/>
    </location>
</feature>
<gene>
    <name evidence="3" type="ORF">PPEP_a3411</name>
</gene>
<dbReference type="AlphaFoldDB" id="A0A8I0MSS8"/>
<dbReference type="EMBL" id="AQHF01000019">
    <property type="protein sequence ID" value="MBE0345066.1"/>
    <property type="molecule type" value="Genomic_DNA"/>
</dbReference>
<comment type="caution">
    <text evidence="3">The sequence shown here is derived from an EMBL/GenBank/DDBJ whole genome shotgun (WGS) entry which is preliminary data.</text>
</comment>
<dbReference type="PROSITE" id="PS51257">
    <property type="entry name" value="PROKAR_LIPOPROTEIN"/>
    <property type="match status" value="1"/>
</dbReference>
<accession>A0A8I0MSS8</accession>
<reference evidence="3 4" key="1">
    <citation type="submission" date="2015-06" db="EMBL/GenBank/DDBJ databases">
        <title>Genome sequence of Pseudoalteromonas peptidolytica.</title>
        <authorList>
            <person name="Xie B.-B."/>
            <person name="Rong J.-C."/>
            <person name="Qin Q.-L."/>
            <person name="Zhang Y.-Z."/>
        </authorList>
    </citation>
    <scope>NUCLEOTIDE SEQUENCE [LARGE SCALE GENOMIC DNA]</scope>
    <source>
        <strain evidence="3 4">F12-50-A1</strain>
    </source>
</reference>
<dbReference type="InterPro" id="IPR013783">
    <property type="entry name" value="Ig-like_fold"/>
</dbReference>
<dbReference type="Proteomes" id="UP000660708">
    <property type="component" value="Unassembled WGS sequence"/>
</dbReference>
<dbReference type="PANTHER" id="PTHR46182:SF2">
    <property type="entry name" value="FI19480P1"/>
    <property type="match status" value="1"/>
</dbReference>
<proteinExistence type="predicted"/>